<feature type="compositionally biased region" description="Basic and acidic residues" evidence="1">
    <location>
        <begin position="22"/>
        <end position="31"/>
    </location>
</feature>
<gene>
    <name evidence="4" type="primary">LOC106747926</name>
</gene>
<dbReference type="AlphaFoldDB" id="A0A6P3XSG8"/>
<dbReference type="InterPro" id="IPR050704">
    <property type="entry name" value="Peptidase_C85-like"/>
</dbReference>
<dbReference type="OrthoDB" id="10017659at2759"/>
<feature type="region of interest" description="Disordered" evidence="1">
    <location>
        <begin position="1"/>
        <end position="31"/>
    </location>
</feature>
<feature type="region of interest" description="Disordered" evidence="1">
    <location>
        <begin position="516"/>
        <end position="543"/>
    </location>
</feature>
<sequence length="951" mass="107127">MAEGESFESTAHANDQISATRYHPDVSTRRMSKRMQEHTGVDLWLEEKGYYRKDTPKDPTCLFRAVSEQVYHTQYYHIRVRKECVAFMKEMRHLFEESISVSYEHYLEQMACFTEWGGMNEIRAMSLLYKRDVIIFNGQKQMIENVTNGGFDQNLLLCYTPPKQYETVLSLLYVKKAAYCQSLVYGTLYECVFNMAGIMHTADKMLHDRNIAFRHDRFFQKGNLEIREQLTADLYNRVESDHIDADEVQFNSRGIPPIPYKIAKALSPDIYRNTDFDTWHEIKREVKYGGWNRNSNNELQVGGKCLISLNYLIDQAKSNYNSSQPSTSGNNAKNVPQKTKQDKSFYFGYIQGMGTNEEPALVFVEELGEMRLVPYAALKPFPLAKRNKQGSSTPHNRKNIPTDAGRRWKKTYNSTSRKRKDAMNITNPVIHNTSRNGVDSINIKSIDKADFKADVYNDESSKVYHEQASENHDVKDCVNHATNEIANNPPTAVAYDNSQPLKTINAAQEVSEERKNSSPTFTKHHVDNGFVSKPARSGGSNNYDNSYQNTYSKAKMIDENYCPPNINPQINIVANPDLFYVFADGSSCPVFPFLPRNFGDFDQTDHFIPPKFAYNSGTEYLRVNQTWNYGSMPFGPNHSGAPPEGTTPNGGINNVPYMRDEVTSLVNGVQNCSLTCNETGGCNVNGRDVGSAEPIVYKAPFPYINGVQNTKHSKQGTPRNLGGKDFSYQVSDKKHGGIANKGNRGNRARYQQNNRDALAYAQYWSHYGAAIPTVAANDARIVAHMQRPQHSDPMVQQHQQQVANAPFVLPPNNVIFYPNDAAEACCNSYYVNSAFLPVACFPPYHDAPENAAAVPPPSYPHLFPQHSEAYPPAPSYPSMIYPPAPPQMQFPAVIQQQQQQQQLPPPPTANVQEHWYPMVGPPPSHFVQYAAPSAPVITEQPCNGHTTGGSA</sequence>
<accession>A0A6P3XSG8</accession>
<dbReference type="PANTHER" id="PTHR12419">
    <property type="entry name" value="OTU DOMAIN CONTAINING PROTEIN"/>
    <property type="match status" value="1"/>
</dbReference>
<dbReference type="Proteomes" id="UP000515204">
    <property type="component" value="Unplaced"/>
</dbReference>
<dbReference type="Gene3D" id="3.90.70.80">
    <property type="match status" value="1"/>
</dbReference>
<evidence type="ECO:0000313" key="3">
    <source>
        <dbReference type="Proteomes" id="UP000515204"/>
    </source>
</evidence>
<evidence type="ECO:0000259" key="2">
    <source>
        <dbReference type="PROSITE" id="PS50802"/>
    </source>
</evidence>
<keyword evidence="3" id="KW-1185">Reference proteome</keyword>
<dbReference type="InterPro" id="IPR038765">
    <property type="entry name" value="Papain-like_cys_pep_sf"/>
</dbReference>
<dbReference type="Pfam" id="PF02338">
    <property type="entry name" value="OTU"/>
    <property type="match status" value="1"/>
</dbReference>
<dbReference type="InterPro" id="IPR049769">
    <property type="entry name" value="OTU_OTU"/>
</dbReference>
<dbReference type="GO" id="GO:0004843">
    <property type="term" value="F:cysteine-type deubiquitinase activity"/>
    <property type="evidence" value="ECO:0007669"/>
    <property type="project" value="TreeGrafter"/>
</dbReference>
<feature type="region of interest" description="Disordered" evidence="1">
    <location>
        <begin position="386"/>
        <end position="405"/>
    </location>
</feature>
<dbReference type="InterPro" id="IPR003323">
    <property type="entry name" value="OTU_dom"/>
</dbReference>
<dbReference type="RefSeq" id="XP_014481455.1">
    <property type="nucleotide sequence ID" value="XM_014625969.1"/>
</dbReference>
<dbReference type="SUPFAM" id="SSF54001">
    <property type="entry name" value="Cysteine proteinases"/>
    <property type="match status" value="1"/>
</dbReference>
<reference evidence="4" key="1">
    <citation type="submission" date="2025-08" db="UniProtKB">
        <authorList>
            <consortium name="RefSeq"/>
        </authorList>
    </citation>
    <scope>IDENTIFICATION</scope>
</reference>
<feature type="compositionally biased region" description="Polar residues" evidence="1">
    <location>
        <begin position="7"/>
        <end position="19"/>
    </location>
</feature>
<name>A0A6P3XSG8_DINQU</name>
<organism evidence="3 4">
    <name type="scientific">Dinoponera quadriceps</name>
    <name type="common">South American ant</name>
    <dbReference type="NCBI Taxonomy" id="609295"/>
    <lineage>
        <taxon>Eukaryota</taxon>
        <taxon>Metazoa</taxon>
        <taxon>Ecdysozoa</taxon>
        <taxon>Arthropoda</taxon>
        <taxon>Hexapoda</taxon>
        <taxon>Insecta</taxon>
        <taxon>Pterygota</taxon>
        <taxon>Neoptera</taxon>
        <taxon>Endopterygota</taxon>
        <taxon>Hymenoptera</taxon>
        <taxon>Apocrita</taxon>
        <taxon>Aculeata</taxon>
        <taxon>Formicoidea</taxon>
        <taxon>Formicidae</taxon>
        <taxon>Ponerinae</taxon>
        <taxon>Ponerini</taxon>
        <taxon>Dinoponera</taxon>
    </lineage>
</organism>
<proteinExistence type="predicted"/>
<evidence type="ECO:0000313" key="4">
    <source>
        <dbReference type="RefSeq" id="XP_014481455.1"/>
    </source>
</evidence>
<dbReference type="KEGG" id="dqu:106747926"/>
<evidence type="ECO:0000256" key="1">
    <source>
        <dbReference type="SAM" id="MobiDB-lite"/>
    </source>
</evidence>
<dbReference type="GeneID" id="106747926"/>
<protein>
    <submittedName>
        <fullName evidence="4">Uncharacterized protein LOC106747926 isoform X1</fullName>
    </submittedName>
</protein>
<dbReference type="PROSITE" id="PS50802">
    <property type="entry name" value="OTU"/>
    <property type="match status" value="1"/>
</dbReference>
<feature type="domain" description="OTU" evidence="2">
    <location>
        <begin position="50"/>
        <end position="171"/>
    </location>
</feature>
<dbReference type="CDD" id="cd22753">
    <property type="entry name" value="OTU_ALG13-like"/>
    <property type="match status" value="1"/>
</dbReference>
<dbReference type="GO" id="GO:0016579">
    <property type="term" value="P:protein deubiquitination"/>
    <property type="evidence" value="ECO:0007669"/>
    <property type="project" value="TreeGrafter"/>
</dbReference>